<feature type="transmembrane region" description="Helical" evidence="1">
    <location>
        <begin position="83"/>
        <end position="103"/>
    </location>
</feature>
<dbReference type="EMBL" id="JBHSOH010000034">
    <property type="protein sequence ID" value="MFC5849943.1"/>
    <property type="molecule type" value="Genomic_DNA"/>
</dbReference>
<dbReference type="SUPFAM" id="SSF109604">
    <property type="entry name" value="HD-domain/PDEase-like"/>
    <property type="match status" value="1"/>
</dbReference>
<dbReference type="Proteomes" id="UP001595979">
    <property type="component" value="Unassembled WGS sequence"/>
</dbReference>
<dbReference type="InterPro" id="IPR037522">
    <property type="entry name" value="HD_GYP_dom"/>
</dbReference>
<organism evidence="4 5">
    <name type="scientific">Deinococcus petrolearius</name>
    <dbReference type="NCBI Taxonomy" id="1751295"/>
    <lineage>
        <taxon>Bacteria</taxon>
        <taxon>Thermotogati</taxon>
        <taxon>Deinococcota</taxon>
        <taxon>Deinococci</taxon>
        <taxon>Deinococcales</taxon>
        <taxon>Deinococcaceae</taxon>
        <taxon>Deinococcus</taxon>
    </lineage>
</organism>
<evidence type="ECO:0000256" key="1">
    <source>
        <dbReference type="SAM" id="Phobius"/>
    </source>
</evidence>
<keyword evidence="1" id="KW-0812">Transmembrane</keyword>
<proteinExistence type="predicted"/>
<dbReference type="InterPro" id="IPR003607">
    <property type="entry name" value="HD/PDEase_dom"/>
</dbReference>
<evidence type="ECO:0000259" key="2">
    <source>
        <dbReference type="PROSITE" id="PS51831"/>
    </source>
</evidence>
<dbReference type="NCBIfam" id="TIGR00277">
    <property type="entry name" value="HDIG"/>
    <property type="match status" value="1"/>
</dbReference>
<protein>
    <submittedName>
        <fullName evidence="4">HD-GYP domain-containing protein</fullName>
        <ecNumber evidence="4">3.1.4.-</ecNumber>
    </submittedName>
</protein>
<name>A0ABW1DQU0_9DEIO</name>
<feature type="domain" description="HD" evidence="2">
    <location>
        <begin position="285"/>
        <end position="408"/>
    </location>
</feature>
<evidence type="ECO:0000313" key="5">
    <source>
        <dbReference type="Proteomes" id="UP001595979"/>
    </source>
</evidence>
<accession>A0ABW1DQU0</accession>
<dbReference type="RefSeq" id="WP_380051525.1">
    <property type="nucleotide sequence ID" value="NZ_JBHSOH010000034.1"/>
</dbReference>
<keyword evidence="1" id="KW-0472">Membrane</keyword>
<dbReference type="Pfam" id="PF13487">
    <property type="entry name" value="HD_5"/>
    <property type="match status" value="1"/>
</dbReference>
<dbReference type="InterPro" id="IPR006675">
    <property type="entry name" value="HDIG_dom"/>
</dbReference>
<feature type="transmembrane region" description="Helical" evidence="1">
    <location>
        <begin position="60"/>
        <end position="77"/>
    </location>
</feature>
<keyword evidence="5" id="KW-1185">Reference proteome</keyword>
<evidence type="ECO:0000313" key="4">
    <source>
        <dbReference type="EMBL" id="MFC5849943.1"/>
    </source>
</evidence>
<dbReference type="InterPro" id="IPR052020">
    <property type="entry name" value="Cyclic_di-GMP/3'3'-cGAMP_PDE"/>
</dbReference>
<gene>
    <name evidence="4" type="ORF">ACFPQ6_16695</name>
</gene>
<dbReference type="GO" id="GO:0016787">
    <property type="term" value="F:hydrolase activity"/>
    <property type="evidence" value="ECO:0007669"/>
    <property type="project" value="UniProtKB-KW"/>
</dbReference>
<dbReference type="PROSITE" id="PS51832">
    <property type="entry name" value="HD_GYP"/>
    <property type="match status" value="1"/>
</dbReference>
<dbReference type="SUPFAM" id="SSF55781">
    <property type="entry name" value="GAF domain-like"/>
    <property type="match status" value="1"/>
</dbReference>
<dbReference type="CDD" id="cd00077">
    <property type="entry name" value="HDc"/>
    <property type="match status" value="1"/>
</dbReference>
<dbReference type="PANTHER" id="PTHR45228">
    <property type="entry name" value="CYCLIC DI-GMP PHOSPHODIESTERASE TM_0186-RELATED"/>
    <property type="match status" value="1"/>
</dbReference>
<dbReference type="InterPro" id="IPR006674">
    <property type="entry name" value="HD_domain"/>
</dbReference>
<evidence type="ECO:0000259" key="3">
    <source>
        <dbReference type="PROSITE" id="PS51832"/>
    </source>
</evidence>
<reference evidence="5" key="1">
    <citation type="journal article" date="2019" name="Int. J. Syst. Evol. Microbiol.">
        <title>The Global Catalogue of Microorganisms (GCM) 10K type strain sequencing project: providing services to taxonomists for standard genome sequencing and annotation.</title>
        <authorList>
            <consortium name="The Broad Institute Genomics Platform"/>
            <consortium name="The Broad Institute Genome Sequencing Center for Infectious Disease"/>
            <person name="Wu L."/>
            <person name="Ma J."/>
        </authorList>
    </citation>
    <scope>NUCLEOTIDE SEQUENCE [LARGE SCALE GENOMIC DNA]</scope>
    <source>
        <strain evidence="5">CGMCC 1.15053</strain>
    </source>
</reference>
<dbReference type="Gene3D" id="1.10.3210.10">
    <property type="entry name" value="Hypothetical protein af1432"/>
    <property type="match status" value="1"/>
</dbReference>
<dbReference type="PROSITE" id="PS51831">
    <property type="entry name" value="HD"/>
    <property type="match status" value="1"/>
</dbReference>
<keyword evidence="4" id="KW-0378">Hydrolase</keyword>
<sequence length="457" mass="49887">MVLDSRVVHPRLLLVLLLLVMTGVVAYATYRQAGGLLLGASLVFALASWSLGGALRWASLVLYPAAFLFSLALPGARLSADDLAGALLAVVGLGYLTVTQQAASEERRWQARVVGALRGCSERLATAHTPEAIMRAGAEIMEQLQAAPHVAFVAYRGGAPYVLAASGQFRSHMDRPLQPSDNDSRSVQADHWVAEQGLALLPRAECRQHHVAPIAGEAGVPLGLLLLARPGDVPFAQSEKEVVGAFAQLLGAHLGQGQAIGELRDANELTLRALGAALERRDDETGGHTQRVTTLSVRLARRLGWSEPQIKALRWGAYLHDLGKIAVPDQILHKPGPLDAEERRAVQRHPMVGYDILQDLHFLPAETLDLVRYHHERWDGAGYPAGLRGHNIPDTARLFAIVDVYDALTYPRPYKAAWPAERALDEIVAQAGRQFDPQYVEAFVRLVRSRDDTRLVR</sequence>
<keyword evidence="1" id="KW-1133">Transmembrane helix</keyword>
<comment type="caution">
    <text evidence="4">The sequence shown here is derived from an EMBL/GenBank/DDBJ whole genome shotgun (WGS) entry which is preliminary data.</text>
</comment>
<dbReference type="SMART" id="SM00471">
    <property type="entry name" value="HDc"/>
    <property type="match status" value="1"/>
</dbReference>
<feature type="domain" description="HD-GYP" evidence="3">
    <location>
        <begin position="263"/>
        <end position="457"/>
    </location>
</feature>
<dbReference type="EC" id="3.1.4.-" evidence="4"/>
<dbReference type="PANTHER" id="PTHR45228:SF8">
    <property type="entry name" value="TWO-COMPONENT RESPONSE REGULATOR-RELATED"/>
    <property type="match status" value="1"/>
</dbReference>
<feature type="transmembrane region" description="Helical" evidence="1">
    <location>
        <begin position="12"/>
        <end position="30"/>
    </location>
</feature>